<keyword evidence="9" id="KW-0472">Membrane</keyword>
<organism evidence="11 12">
    <name type="scientific">Fragariocoptes setiger</name>
    <dbReference type="NCBI Taxonomy" id="1670756"/>
    <lineage>
        <taxon>Eukaryota</taxon>
        <taxon>Metazoa</taxon>
        <taxon>Ecdysozoa</taxon>
        <taxon>Arthropoda</taxon>
        <taxon>Chelicerata</taxon>
        <taxon>Arachnida</taxon>
        <taxon>Acari</taxon>
        <taxon>Acariformes</taxon>
        <taxon>Trombidiformes</taxon>
        <taxon>Prostigmata</taxon>
        <taxon>Eupodina</taxon>
        <taxon>Eriophyoidea</taxon>
        <taxon>Phytoptidae</taxon>
        <taxon>Fragariocoptes</taxon>
    </lineage>
</organism>
<dbReference type="Proteomes" id="UP000825002">
    <property type="component" value="Unassembled WGS sequence"/>
</dbReference>
<comment type="subcellular location">
    <subcellularLocation>
        <location evidence="1">Mitochondrion inner membrane</location>
    </subcellularLocation>
</comment>
<dbReference type="InterPro" id="IPR039544">
    <property type="entry name" value="Tim44-like"/>
</dbReference>
<evidence type="ECO:0000313" key="11">
    <source>
        <dbReference type="EMBL" id="KAG9510169.1"/>
    </source>
</evidence>
<dbReference type="EMBL" id="JAIFTH010000216">
    <property type="protein sequence ID" value="KAG9510169.1"/>
    <property type="molecule type" value="Genomic_DNA"/>
</dbReference>
<evidence type="ECO:0000259" key="10">
    <source>
        <dbReference type="SMART" id="SM00978"/>
    </source>
</evidence>
<feature type="non-terminal residue" evidence="11">
    <location>
        <position position="1"/>
    </location>
</feature>
<evidence type="ECO:0000256" key="7">
    <source>
        <dbReference type="ARBA" id="ARBA00023010"/>
    </source>
</evidence>
<dbReference type="PIRSF" id="PIRSF037871">
    <property type="entry name" value="TIM44"/>
    <property type="match status" value="1"/>
</dbReference>
<keyword evidence="3" id="KW-0813">Transport</keyword>
<evidence type="ECO:0000256" key="6">
    <source>
        <dbReference type="ARBA" id="ARBA00022946"/>
    </source>
</evidence>
<evidence type="ECO:0000256" key="8">
    <source>
        <dbReference type="ARBA" id="ARBA00023128"/>
    </source>
</evidence>
<dbReference type="InterPro" id="IPR032710">
    <property type="entry name" value="NTF2-like_dom_sf"/>
</dbReference>
<dbReference type="SUPFAM" id="SSF54427">
    <property type="entry name" value="NTF2-like"/>
    <property type="match status" value="1"/>
</dbReference>
<gene>
    <name evidence="11" type="primary">Timm44</name>
    <name evidence="11" type="ORF">GZH46_01294</name>
</gene>
<dbReference type="PANTHER" id="PTHR10721:SF1">
    <property type="entry name" value="MITOCHONDRIAL IMPORT INNER MEMBRANE TRANSLOCASE SUBUNIT TIM44"/>
    <property type="match status" value="1"/>
</dbReference>
<dbReference type="Gene3D" id="3.10.450.240">
    <property type="match status" value="1"/>
</dbReference>
<dbReference type="PANTHER" id="PTHR10721">
    <property type="entry name" value="MITOCHONDRIAL IMPORT INNER MEMBRANE TRANSLOCASE SUBUNIT TIM44"/>
    <property type="match status" value="1"/>
</dbReference>
<comment type="caution">
    <text evidence="11">The sequence shown here is derived from an EMBL/GenBank/DDBJ whole genome shotgun (WGS) entry which is preliminary data.</text>
</comment>
<proteinExistence type="inferred from homology"/>
<dbReference type="InterPro" id="IPR007379">
    <property type="entry name" value="Tim44-like_dom"/>
</dbReference>
<dbReference type="InterPro" id="IPR017303">
    <property type="entry name" value="Tim44"/>
</dbReference>
<evidence type="ECO:0000256" key="9">
    <source>
        <dbReference type="ARBA" id="ARBA00023136"/>
    </source>
</evidence>
<evidence type="ECO:0000313" key="12">
    <source>
        <dbReference type="Proteomes" id="UP000825002"/>
    </source>
</evidence>
<feature type="domain" description="Tim44-like" evidence="10">
    <location>
        <begin position="259"/>
        <end position="408"/>
    </location>
</feature>
<keyword evidence="4" id="KW-0999">Mitochondrion inner membrane</keyword>
<accession>A0ABQ7S9T3</accession>
<sequence>MPSYRSKVGNREMIRPFMTGGPNNNNGFFGKLIDNIRQEFSKNKEIKDSIEKFRQETQKLEESEALQKAREKFYKVEGDTVKGSQKVIENVKDSLKSAAEQAKQTEIGKRTLEMGEQISRQAKEAVEGMSKQGENIMQSSAYKTVSEATKTVSKELDGARIIGDGPYRPPEKLLKRSELTNRIVKPVEANEDATDVELHKDSKWSQSWKSFKEDNPYINKVFELKMKYDESDNALVRVTRNIVDRVSGAVGGLFQRTDMSEVLTEICKIDPEFDINQFLTRCEKLIIPTILESMHRGYLDVLSDWCHEAVFNVLSAPLKQAQQLNYIIVNNILDIQNVELALGKIMEQGPVLVVTFQAQQVSYVKDAKGNVVEGDPDKVVQNSYVMAFCRDQTDLDPNTAWRLIDVAMQQSTLAF</sequence>
<evidence type="ECO:0000256" key="3">
    <source>
        <dbReference type="ARBA" id="ARBA00022448"/>
    </source>
</evidence>
<name>A0ABQ7S9T3_9ACAR</name>
<dbReference type="Pfam" id="PF04280">
    <property type="entry name" value="Tim44"/>
    <property type="match status" value="1"/>
</dbReference>
<comment type="similarity">
    <text evidence="2">Belongs to the Tim44 family.</text>
</comment>
<keyword evidence="5" id="KW-0653">Protein transport</keyword>
<evidence type="ECO:0000256" key="4">
    <source>
        <dbReference type="ARBA" id="ARBA00022792"/>
    </source>
</evidence>
<keyword evidence="7" id="KW-0811">Translocation</keyword>
<keyword evidence="6" id="KW-0809">Transit peptide</keyword>
<keyword evidence="8" id="KW-0496">Mitochondrion</keyword>
<protein>
    <submittedName>
        <fullName evidence="11">Mitochondrial import inner membrane translocase subunit TIM44</fullName>
    </submittedName>
</protein>
<evidence type="ECO:0000256" key="5">
    <source>
        <dbReference type="ARBA" id="ARBA00022927"/>
    </source>
</evidence>
<evidence type="ECO:0000256" key="2">
    <source>
        <dbReference type="ARBA" id="ARBA00009597"/>
    </source>
</evidence>
<keyword evidence="12" id="KW-1185">Reference proteome</keyword>
<dbReference type="SMART" id="SM00978">
    <property type="entry name" value="Tim44"/>
    <property type="match status" value="1"/>
</dbReference>
<reference evidence="11 12" key="1">
    <citation type="submission" date="2020-10" db="EMBL/GenBank/DDBJ databases">
        <authorList>
            <person name="Klimov P.B."/>
            <person name="Dyachkov S.M."/>
            <person name="Chetverikov P.E."/>
        </authorList>
    </citation>
    <scope>NUCLEOTIDE SEQUENCE [LARGE SCALE GENOMIC DNA]</scope>
    <source>
        <strain evidence="11">BMOC 18-1129-001#AD2665</strain>
        <tissue evidence="11">Entire mites</tissue>
    </source>
</reference>
<evidence type="ECO:0000256" key="1">
    <source>
        <dbReference type="ARBA" id="ARBA00004273"/>
    </source>
</evidence>